<dbReference type="InterPro" id="IPR035892">
    <property type="entry name" value="C2_domain_sf"/>
</dbReference>
<evidence type="ECO:0000256" key="7">
    <source>
        <dbReference type="ARBA" id="ARBA00023136"/>
    </source>
</evidence>
<dbReference type="PROSITE" id="PS50076">
    <property type="entry name" value="DNAJ_2"/>
    <property type="match status" value="1"/>
</dbReference>
<keyword evidence="7" id="KW-0472">Membrane</keyword>
<dbReference type="PANTHER" id="PTHR24075:SF0">
    <property type="entry name" value="TRANSLOCATION PROTEIN SEC63 HOMOLOG"/>
    <property type="match status" value="1"/>
</dbReference>
<dbReference type="Gene3D" id="1.10.287.110">
    <property type="entry name" value="DnaJ domain"/>
    <property type="match status" value="1"/>
</dbReference>
<feature type="domain" description="J" evidence="10">
    <location>
        <begin position="265"/>
        <end position="327"/>
    </location>
</feature>
<comment type="caution">
    <text evidence="11">The sequence shown here is derived from an EMBL/GenBank/DDBJ whole genome shotgun (WGS) entry which is preliminary data.</text>
</comment>
<dbReference type="InterPro" id="IPR001623">
    <property type="entry name" value="DnaJ_domain"/>
</dbReference>
<feature type="compositionally biased region" description="Acidic residues" evidence="9">
    <location>
        <begin position="57"/>
        <end position="72"/>
    </location>
</feature>
<keyword evidence="5" id="KW-0653">Protein transport</keyword>
<evidence type="ECO:0000256" key="8">
    <source>
        <dbReference type="ARBA" id="ARBA00023186"/>
    </source>
</evidence>
<name>A0AA88HX04_ARTSF</name>
<dbReference type="GO" id="GO:0031207">
    <property type="term" value="C:Sec62/Sec63 complex"/>
    <property type="evidence" value="ECO:0007669"/>
    <property type="project" value="TreeGrafter"/>
</dbReference>
<dbReference type="AlphaFoldDB" id="A0AA88HX04"/>
<dbReference type="Gene3D" id="2.60.40.150">
    <property type="entry name" value="C2 domain"/>
    <property type="match status" value="1"/>
</dbReference>
<dbReference type="SUPFAM" id="SSF158702">
    <property type="entry name" value="Sec63 N-terminal domain-like"/>
    <property type="match status" value="1"/>
</dbReference>
<dbReference type="CDD" id="cd06257">
    <property type="entry name" value="DnaJ"/>
    <property type="match status" value="1"/>
</dbReference>
<organism evidence="11 12">
    <name type="scientific">Artemia franciscana</name>
    <name type="common">Brine shrimp</name>
    <name type="synonym">Artemia sanfranciscana</name>
    <dbReference type="NCBI Taxonomy" id="6661"/>
    <lineage>
        <taxon>Eukaryota</taxon>
        <taxon>Metazoa</taxon>
        <taxon>Ecdysozoa</taxon>
        <taxon>Arthropoda</taxon>
        <taxon>Crustacea</taxon>
        <taxon>Branchiopoda</taxon>
        <taxon>Anostraca</taxon>
        <taxon>Artemiidae</taxon>
        <taxon>Artemia</taxon>
    </lineage>
</organism>
<keyword evidence="3" id="KW-0812">Transmembrane</keyword>
<protein>
    <recommendedName>
        <fullName evidence="10">J domain-containing protein</fullName>
    </recommendedName>
</protein>
<dbReference type="InterPro" id="IPR014756">
    <property type="entry name" value="Ig_E-set"/>
</dbReference>
<evidence type="ECO:0000256" key="1">
    <source>
        <dbReference type="ARBA" id="ARBA00004477"/>
    </source>
</evidence>
<dbReference type="Pfam" id="PF00226">
    <property type="entry name" value="DnaJ"/>
    <property type="match status" value="1"/>
</dbReference>
<keyword evidence="2" id="KW-0813">Transport</keyword>
<dbReference type="EMBL" id="JAVRJZ010000011">
    <property type="protein sequence ID" value="KAK2716643.1"/>
    <property type="molecule type" value="Genomic_DNA"/>
</dbReference>
<dbReference type="GO" id="GO:0006620">
    <property type="term" value="P:post-translational protein targeting to endoplasmic reticulum membrane"/>
    <property type="evidence" value="ECO:0007669"/>
    <property type="project" value="TreeGrafter"/>
</dbReference>
<sequence length="455" mass="52701">LPVEQTSEENKEDKKESVTIPEIKVRAKEQTKQNQSNKVGSQIEDDIGNLDARISQDEDFENKEGAKDDEDWDKFQNPFNKRQKVLERKSRSSHSVHCPYFSEDKQEFWWVCLTDKKTQTILTAPFHVTNLVDKEEILMAFTAPVTPGLYKLTLCVRSDSYLGLDQFKDFTLDVKRAPEPPKNHPQYDFSSDEDEKREAAEFEYATDTDDKNEHPMNQNNPECYERFKKVVRDPATMIRLGNIDQQFKGKYDATQQFYHEYANFDPYNIFGIDIGASNAEIKTAYKTKALVYHPDKETWDEILFMNLTKAYKALTDVTAKRNREQYRDPDVKSRALIQAHLSGLSLNPQTLEKDRIGVIRKCPTLIQDMCVCFSHLMMLAHAGQISKIPHLFSLENATKFCPMIFQAPSEHKNPLLQLPHIDEDILKYISSKYHVKTLDKLVRLDEGDKKNVSEA</sequence>
<evidence type="ECO:0000256" key="2">
    <source>
        <dbReference type="ARBA" id="ARBA00022448"/>
    </source>
</evidence>
<reference evidence="11" key="1">
    <citation type="submission" date="2023-07" db="EMBL/GenBank/DDBJ databases">
        <title>Chromosome-level genome assembly of Artemia franciscana.</title>
        <authorList>
            <person name="Jo E."/>
        </authorList>
    </citation>
    <scope>NUCLEOTIDE SEQUENCE</scope>
    <source>
        <tissue evidence="11">Whole body</tissue>
    </source>
</reference>
<keyword evidence="6" id="KW-1133">Transmembrane helix</keyword>
<dbReference type="Pfam" id="PF02889">
    <property type="entry name" value="Sec63"/>
    <property type="match status" value="1"/>
</dbReference>
<dbReference type="GO" id="GO:0006614">
    <property type="term" value="P:SRP-dependent cotranslational protein targeting to membrane"/>
    <property type="evidence" value="ECO:0007669"/>
    <property type="project" value="TreeGrafter"/>
</dbReference>
<dbReference type="SUPFAM" id="SSF46565">
    <property type="entry name" value="Chaperone J-domain"/>
    <property type="match status" value="1"/>
</dbReference>
<evidence type="ECO:0000256" key="6">
    <source>
        <dbReference type="ARBA" id="ARBA00022989"/>
    </source>
</evidence>
<dbReference type="InterPro" id="IPR004179">
    <property type="entry name" value="Sec63-dom"/>
</dbReference>
<dbReference type="Proteomes" id="UP001187531">
    <property type="component" value="Unassembled WGS sequence"/>
</dbReference>
<keyword evidence="4" id="KW-0256">Endoplasmic reticulum</keyword>
<evidence type="ECO:0000256" key="3">
    <source>
        <dbReference type="ARBA" id="ARBA00022692"/>
    </source>
</evidence>
<evidence type="ECO:0000256" key="9">
    <source>
        <dbReference type="SAM" id="MobiDB-lite"/>
    </source>
</evidence>
<feature type="region of interest" description="Disordered" evidence="9">
    <location>
        <begin position="1"/>
        <end position="73"/>
    </location>
</feature>
<dbReference type="GO" id="GO:0008320">
    <property type="term" value="F:protein transmembrane transporter activity"/>
    <property type="evidence" value="ECO:0007669"/>
    <property type="project" value="TreeGrafter"/>
</dbReference>
<evidence type="ECO:0000256" key="4">
    <source>
        <dbReference type="ARBA" id="ARBA00022824"/>
    </source>
</evidence>
<evidence type="ECO:0000313" key="12">
    <source>
        <dbReference type="Proteomes" id="UP001187531"/>
    </source>
</evidence>
<dbReference type="SUPFAM" id="SSF81296">
    <property type="entry name" value="E set domains"/>
    <property type="match status" value="1"/>
</dbReference>
<dbReference type="InterPro" id="IPR036869">
    <property type="entry name" value="J_dom_sf"/>
</dbReference>
<gene>
    <name evidence="11" type="ORF">QYM36_006953</name>
</gene>
<feature type="non-terminal residue" evidence="11">
    <location>
        <position position="455"/>
    </location>
</feature>
<keyword evidence="12" id="KW-1185">Reference proteome</keyword>
<dbReference type="PANTHER" id="PTHR24075">
    <property type="entry name" value="SEC63 DOMAIN-CONTAINING"/>
    <property type="match status" value="1"/>
</dbReference>
<feature type="compositionally biased region" description="Basic and acidic residues" evidence="9">
    <location>
        <begin position="8"/>
        <end position="31"/>
    </location>
</feature>
<dbReference type="GO" id="GO:0003723">
    <property type="term" value="F:RNA binding"/>
    <property type="evidence" value="ECO:0007669"/>
    <property type="project" value="TreeGrafter"/>
</dbReference>
<evidence type="ECO:0000256" key="5">
    <source>
        <dbReference type="ARBA" id="ARBA00022927"/>
    </source>
</evidence>
<dbReference type="SMART" id="SM00271">
    <property type="entry name" value="DnaJ"/>
    <property type="match status" value="1"/>
</dbReference>
<evidence type="ECO:0000259" key="10">
    <source>
        <dbReference type="PROSITE" id="PS50076"/>
    </source>
</evidence>
<keyword evidence="8" id="KW-0143">Chaperone</keyword>
<accession>A0AA88HX04</accession>
<proteinExistence type="predicted"/>
<feature type="region of interest" description="Disordered" evidence="9">
    <location>
        <begin position="175"/>
        <end position="220"/>
    </location>
</feature>
<evidence type="ECO:0000313" key="11">
    <source>
        <dbReference type="EMBL" id="KAK2716643.1"/>
    </source>
</evidence>
<dbReference type="PRINTS" id="PR00625">
    <property type="entry name" value="JDOMAIN"/>
</dbReference>
<comment type="subcellular location">
    <subcellularLocation>
        <location evidence="1">Endoplasmic reticulum membrane</location>
        <topology evidence="1">Multi-pass membrane protein</topology>
    </subcellularLocation>
</comment>